<feature type="transmembrane region" description="Helical" evidence="6">
    <location>
        <begin position="92"/>
        <end position="115"/>
    </location>
</feature>
<sequence>MVLNPICTYSKLNTIVKMKSICNILDGLKPVMLMVMVQVAFTVVNVLYKLAINDGMSVRVATAYRLAFGSAFTVPLALISERKNRPKLTWRVLFMAFLCGLFGGSLFQNLFYGALALTSATFVSAIYNLIPAITFILAICCGFEKLNLRAAAGKAKVLGTLIGIGGAMFLTFYKGIKINIWPFHINLLHSKGHIIPLHVDSSNKLVGVLCAIASCFSYALWLTIQAKMSKEYSSHYSSTALMTITGAIQATIYGLCVERDWSQWKLGWNIRLLTVAYSGVIGSGLVFIVIAWCIHMRGPLFASVFNPLMLVLVAIAASLMLNENLYLGSVLGAVLIVCGLYMVLWGKIREMKNITQLVPSEIIKKAEAIEVVVMTPPIINNDKCDYNNQNQTTPIKNVDKDLDYLPQNDEECDIHNKERHEVIS</sequence>
<feature type="transmembrane region" description="Helical" evidence="6">
    <location>
        <begin position="27"/>
        <end position="48"/>
    </location>
</feature>
<dbReference type="SUPFAM" id="SSF103481">
    <property type="entry name" value="Multidrug resistance efflux transporter EmrE"/>
    <property type="match status" value="2"/>
</dbReference>
<feature type="transmembrane region" description="Helical" evidence="6">
    <location>
        <begin position="205"/>
        <end position="224"/>
    </location>
</feature>
<dbReference type="EMBL" id="CAXHTB010000007">
    <property type="protein sequence ID" value="CAL0309533.1"/>
    <property type="molecule type" value="Genomic_DNA"/>
</dbReference>
<evidence type="ECO:0000256" key="5">
    <source>
        <dbReference type="ARBA" id="ARBA00023136"/>
    </source>
</evidence>
<keyword evidence="9" id="KW-1185">Reference proteome</keyword>
<feature type="domain" description="EamA" evidence="7">
    <location>
        <begin position="206"/>
        <end position="344"/>
    </location>
</feature>
<comment type="similarity">
    <text evidence="2">Belongs to the drug/metabolite transporter (DMT) superfamily. Plant drug/metabolite exporter (P-DME) (TC 2.A.7.4) family.</text>
</comment>
<organism evidence="8 9">
    <name type="scientific">Lupinus luteus</name>
    <name type="common">European yellow lupine</name>
    <dbReference type="NCBI Taxonomy" id="3873"/>
    <lineage>
        <taxon>Eukaryota</taxon>
        <taxon>Viridiplantae</taxon>
        <taxon>Streptophyta</taxon>
        <taxon>Embryophyta</taxon>
        <taxon>Tracheophyta</taxon>
        <taxon>Spermatophyta</taxon>
        <taxon>Magnoliopsida</taxon>
        <taxon>eudicotyledons</taxon>
        <taxon>Gunneridae</taxon>
        <taxon>Pentapetalae</taxon>
        <taxon>rosids</taxon>
        <taxon>fabids</taxon>
        <taxon>Fabales</taxon>
        <taxon>Fabaceae</taxon>
        <taxon>Papilionoideae</taxon>
        <taxon>50 kb inversion clade</taxon>
        <taxon>genistoids sensu lato</taxon>
        <taxon>core genistoids</taxon>
        <taxon>Genisteae</taxon>
        <taxon>Lupinus</taxon>
    </lineage>
</organism>
<dbReference type="AlphaFoldDB" id="A0AAV1WKG8"/>
<dbReference type="PANTHER" id="PTHR31218">
    <property type="entry name" value="WAT1-RELATED PROTEIN"/>
    <property type="match status" value="1"/>
</dbReference>
<feature type="transmembrane region" description="Helical" evidence="6">
    <location>
        <begin position="300"/>
        <end position="319"/>
    </location>
</feature>
<comment type="caution">
    <text evidence="8">The sequence shown here is derived from an EMBL/GenBank/DDBJ whole genome shotgun (WGS) entry which is preliminary data.</text>
</comment>
<evidence type="ECO:0000313" key="9">
    <source>
        <dbReference type="Proteomes" id="UP001497480"/>
    </source>
</evidence>
<evidence type="ECO:0000256" key="6">
    <source>
        <dbReference type="SAM" id="Phobius"/>
    </source>
</evidence>
<keyword evidence="4 6" id="KW-1133">Transmembrane helix</keyword>
<dbReference type="InterPro" id="IPR030184">
    <property type="entry name" value="WAT1-related"/>
</dbReference>
<feature type="domain" description="EamA" evidence="7">
    <location>
        <begin position="31"/>
        <end position="170"/>
    </location>
</feature>
<gene>
    <name evidence="8" type="ORF">LLUT_LOCUS10593</name>
</gene>
<evidence type="ECO:0000256" key="2">
    <source>
        <dbReference type="ARBA" id="ARBA00007635"/>
    </source>
</evidence>
<dbReference type="GO" id="GO:0022857">
    <property type="term" value="F:transmembrane transporter activity"/>
    <property type="evidence" value="ECO:0007669"/>
    <property type="project" value="InterPro"/>
</dbReference>
<dbReference type="GO" id="GO:0016020">
    <property type="term" value="C:membrane"/>
    <property type="evidence" value="ECO:0007669"/>
    <property type="project" value="UniProtKB-SubCell"/>
</dbReference>
<comment type="subcellular location">
    <subcellularLocation>
        <location evidence="1">Membrane</location>
        <topology evidence="1">Multi-pass membrane protein</topology>
    </subcellularLocation>
</comment>
<feature type="transmembrane region" description="Helical" evidence="6">
    <location>
        <begin position="236"/>
        <end position="255"/>
    </location>
</feature>
<evidence type="ECO:0000256" key="1">
    <source>
        <dbReference type="ARBA" id="ARBA00004141"/>
    </source>
</evidence>
<evidence type="ECO:0000259" key="7">
    <source>
        <dbReference type="Pfam" id="PF00892"/>
    </source>
</evidence>
<protein>
    <recommendedName>
        <fullName evidence="7">EamA domain-containing protein</fullName>
    </recommendedName>
</protein>
<proteinExistence type="inferred from homology"/>
<accession>A0AAV1WKG8</accession>
<dbReference type="Proteomes" id="UP001497480">
    <property type="component" value="Unassembled WGS sequence"/>
</dbReference>
<name>A0AAV1WKG8_LUPLU</name>
<feature type="transmembrane region" description="Helical" evidence="6">
    <location>
        <begin position="60"/>
        <end position="80"/>
    </location>
</feature>
<feature type="transmembrane region" description="Helical" evidence="6">
    <location>
        <begin position="325"/>
        <end position="344"/>
    </location>
</feature>
<keyword evidence="5 6" id="KW-0472">Membrane</keyword>
<dbReference type="InterPro" id="IPR037185">
    <property type="entry name" value="EmrE-like"/>
</dbReference>
<feature type="transmembrane region" description="Helical" evidence="6">
    <location>
        <begin position="121"/>
        <end position="143"/>
    </location>
</feature>
<feature type="transmembrane region" description="Helical" evidence="6">
    <location>
        <begin position="275"/>
        <end position="293"/>
    </location>
</feature>
<dbReference type="Pfam" id="PF00892">
    <property type="entry name" value="EamA"/>
    <property type="match status" value="2"/>
</dbReference>
<dbReference type="InterPro" id="IPR000620">
    <property type="entry name" value="EamA_dom"/>
</dbReference>
<evidence type="ECO:0000313" key="8">
    <source>
        <dbReference type="EMBL" id="CAL0309533.1"/>
    </source>
</evidence>
<reference evidence="8 9" key="1">
    <citation type="submission" date="2024-03" db="EMBL/GenBank/DDBJ databases">
        <authorList>
            <person name="Martinez-Hernandez J."/>
        </authorList>
    </citation>
    <scope>NUCLEOTIDE SEQUENCE [LARGE SCALE GENOMIC DNA]</scope>
</reference>
<keyword evidence="3 6" id="KW-0812">Transmembrane</keyword>
<evidence type="ECO:0000256" key="4">
    <source>
        <dbReference type="ARBA" id="ARBA00022989"/>
    </source>
</evidence>
<evidence type="ECO:0000256" key="3">
    <source>
        <dbReference type="ARBA" id="ARBA00022692"/>
    </source>
</evidence>